<reference evidence="2 3" key="1">
    <citation type="journal article" date="2006" name="Nat. Biotechnol.">
        <title>Complete genome of the mutualistic, N2-fixing grass endophyte Azoarcus sp. strain BH72.</title>
        <authorList>
            <person name="Krause A."/>
            <person name="Ramakumar A."/>
            <person name="Bartels D."/>
            <person name="Battistoni F."/>
            <person name="Bekel T."/>
            <person name="Boch J."/>
            <person name="Boehm M."/>
            <person name="Friedrich F."/>
            <person name="Hurek T."/>
            <person name="Krause L."/>
            <person name="Linke B."/>
            <person name="McHardy A.C."/>
            <person name="Sarkar A."/>
            <person name="Schneiker S."/>
            <person name="Syed A.A."/>
            <person name="Thauer R."/>
            <person name="Vorhoelter F.-J."/>
            <person name="Weidner S."/>
            <person name="Puehler A."/>
            <person name="Reinhold-Hurek B."/>
            <person name="Kaiser O."/>
            <person name="Goesmann A."/>
        </authorList>
    </citation>
    <scope>NUCLEOTIDE SEQUENCE [LARGE SCALE GENOMIC DNA]</scope>
    <source>
        <strain evidence="2 3">BH72</strain>
    </source>
</reference>
<dbReference type="eggNOG" id="COG2771">
    <property type="taxonomic scope" value="Bacteria"/>
</dbReference>
<proteinExistence type="predicted"/>
<dbReference type="STRING" id="62928.azo1777"/>
<dbReference type="EMBL" id="AM406670">
    <property type="protein sequence ID" value="CAL94394.1"/>
    <property type="molecule type" value="Genomic_DNA"/>
</dbReference>
<dbReference type="InterPro" id="IPR016032">
    <property type="entry name" value="Sig_transdc_resp-reg_C-effctor"/>
</dbReference>
<organism evidence="2 3">
    <name type="scientific">Azoarcus sp. (strain BH72)</name>
    <dbReference type="NCBI Taxonomy" id="418699"/>
    <lineage>
        <taxon>Bacteria</taxon>
        <taxon>Pseudomonadati</taxon>
        <taxon>Pseudomonadota</taxon>
        <taxon>Betaproteobacteria</taxon>
        <taxon>Rhodocyclales</taxon>
        <taxon>Zoogloeaceae</taxon>
        <taxon>Azoarcus</taxon>
    </lineage>
</organism>
<dbReference type="SMART" id="SM00421">
    <property type="entry name" value="HTH_LUXR"/>
    <property type="match status" value="1"/>
</dbReference>
<dbReference type="Proteomes" id="UP000002588">
    <property type="component" value="Chromosome"/>
</dbReference>
<gene>
    <name evidence="2" type="ordered locus">azo1777</name>
</gene>
<dbReference type="GO" id="GO:0003677">
    <property type="term" value="F:DNA binding"/>
    <property type="evidence" value="ECO:0007669"/>
    <property type="project" value="InterPro"/>
</dbReference>
<dbReference type="HOGENOM" id="CLU_793764_0_0_4"/>
<evidence type="ECO:0000313" key="3">
    <source>
        <dbReference type="Proteomes" id="UP000002588"/>
    </source>
</evidence>
<dbReference type="PRINTS" id="PR00038">
    <property type="entry name" value="HTHLUXR"/>
</dbReference>
<dbReference type="Gene3D" id="1.10.10.10">
    <property type="entry name" value="Winged helix-like DNA-binding domain superfamily/Winged helix DNA-binding domain"/>
    <property type="match status" value="1"/>
</dbReference>
<sequence length="349" mass="37589">MLLTPTEDLPLNGFCVGDNFDAMFFLHGCSDHPDDPDPWLDAAFRKGFITTGATLTDEMLLPREALHRRTFFRDVMVPLCLERICTTVINADAGQGLPLTMLSVFRGLGAESFNEEERRALAILSPHLRQALRLAHTFETHESRCTGLGSAIDALRVGVVLLDRAGRVVMINERARQCCGPGAGLKLARDGETSYVMRASLRREDAALQHAIATAIEVESGRAPSGGGHALTLHGESDAAAVRVSVCPALKSPGWFASVPRAAVVLILDRPFEAAVPSAEILQSTFGFTAAESRVAQALCAGLRPKKIAEQAGVSEATVRTHIRHLLRKTGSAEIGVLKAKLAVLSQRR</sequence>
<evidence type="ECO:0000313" key="2">
    <source>
        <dbReference type="EMBL" id="CAL94394.1"/>
    </source>
</evidence>
<dbReference type="InterPro" id="IPR036388">
    <property type="entry name" value="WH-like_DNA-bd_sf"/>
</dbReference>
<dbReference type="InterPro" id="IPR000792">
    <property type="entry name" value="Tscrpt_reg_LuxR_C"/>
</dbReference>
<evidence type="ECO:0000259" key="1">
    <source>
        <dbReference type="SMART" id="SM00421"/>
    </source>
</evidence>
<accession>A1K6D9</accession>
<dbReference type="Pfam" id="PF00196">
    <property type="entry name" value="GerE"/>
    <property type="match status" value="1"/>
</dbReference>
<dbReference type="SUPFAM" id="SSF46894">
    <property type="entry name" value="C-terminal effector domain of the bipartite response regulators"/>
    <property type="match status" value="1"/>
</dbReference>
<dbReference type="GO" id="GO:0006355">
    <property type="term" value="P:regulation of DNA-templated transcription"/>
    <property type="evidence" value="ECO:0007669"/>
    <property type="project" value="InterPro"/>
</dbReference>
<feature type="domain" description="HTH luxR-type" evidence="1">
    <location>
        <begin position="285"/>
        <end position="342"/>
    </location>
</feature>
<protein>
    <submittedName>
        <fullName evidence="2">Hypothetical LuxR-family transcriptional regulator</fullName>
    </submittedName>
</protein>
<keyword evidence="3" id="KW-1185">Reference proteome</keyword>
<dbReference type="AlphaFoldDB" id="A1K6D9"/>
<dbReference type="RefSeq" id="WP_011765510.1">
    <property type="nucleotide sequence ID" value="NC_008702.1"/>
</dbReference>
<name>A1K6D9_AZOSB</name>
<dbReference type="KEGG" id="azo:azo1777"/>